<feature type="transmembrane region" description="Helical" evidence="7">
    <location>
        <begin position="144"/>
        <end position="167"/>
    </location>
</feature>
<keyword evidence="6 7" id="KW-0472">Membrane</keyword>
<reference evidence="8 9" key="1">
    <citation type="submission" date="2016-07" db="EMBL/GenBank/DDBJ databases">
        <title>Pervasive Adenine N6-methylation of Active Genes in Fungi.</title>
        <authorList>
            <consortium name="DOE Joint Genome Institute"/>
            <person name="Mondo S.J."/>
            <person name="Dannebaum R.O."/>
            <person name="Kuo R.C."/>
            <person name="Labutti K."/>
            <person name="Haridas S."/>
            <person name="Kuo A."/>
            <person name="Salamov A."/>
            <person name="Ahrendt S.R."/>
            <person name="Lipzen A."/>
            <person name="Sullivan W."/>
            <person name="Andreopoulos W.B."/>
            <person name="Clum A."/>
            <person name="Lindquist E."/>
            <person name="Daum C."/>
            <person name="Ramamoorthy G.K."/>
            <person name="Gryganskyi A."/>
            <person name="Culley D."/>
            <person name="Magnuson J.K."/>
            <person name="James T.Y."/>
            <person name="O'Malley M.A."/>
            <person name="Stajich J.E."/>
            <person name="Spatafora J.W."/>
            <person name="Visel A."/>
            <person name="Grigoriev I.V."/>
        </authorList>
    </citation>
    <scope>NUCLEOTIDE SEQUENCE [LARGE SCALE GENOMIC DNA]</scope>
    <source>
        <strain evidence="8 9">PL171</strain>
    </source>
</reference>
<evidence type="ECO:0000256" key="7">
    <source>
        <dbReference type="SAM" id="Phobius"/>
    </source>
</evidence>
<dbReference type="EC" id="2.4.1.16" evidence="2"/>
<comment type="subcellular location">
    <subcellularLocation>
        <location evidence="1">Membrane</location>
        <topology evidence="1">Multi-pass membrane protein</topology>
    </subcellularLocation>
</comment>
<feature type="transmembrane region" description="Helical" evidence="7">
    <location>
        <begin position="667"/>
        <end position="690"/>
    </location>
</feature>
<evidence type="ECO:0000256" key="4">
    <source>
        <dbReference type="ARBA" id="ARBA00022692"/>
    </source>
</evidence>
<evidence type="ECO:0000256" key="3">
    <source>
        <dbReference type="ARBA" id="ARBA00022676"/>
    </source>
</evidence>
<dbReference type="GO" id="GO:0071944">
    <property type="term" value="C:cell periphery"/>
    <property type="evidence" value="ECO:0007669"/>
    <property type="project" value="TreeGrafter"/>
</dbReference>
<protein>
    <recommendedName>
        <fullName evidence="2">chitin synthase</fullName>
        <ecNumber evidence="2">2.4.1.16</ecNumber>
    </recommendedName>
</protein>
<dbReference type="STRING" id="765915.A0A1Y2HBM2"/>
<keyword evidence="9" id="KW-1185">Reference proteome</keyword>
<evidence type="ECO:0000256" key="1">
    <source>
        <dbReference type="ARBA" id="ARBA00004141"/>
    </source>
</evidence>
<dbReference type="Proteomes" id="UP000193411">
    <property type="component" value="Unassembled WGS sequence"/>
</dbReference>
<comment type="caution">
    <text evidence="8">The sequence shown here is derived from an EMBL/GenBank/DDBJ whole genome shotgun (WGS) entry which is preliminary data.</text>
</comment>
<dbReference type="PANTHER" id="PTHR22914:SF46">
    <property type="entry name" value="CHITIN SYNTHASE"/>
    <property type="match status" value="1"/>
</dbReference>
<dbReference type="InterPro" id="IPR029044">
    <property type="entry name" value="Nucleotide-diphossugar_trans"/>
</dbReference>
<proteinExistence type="predicted"/>
<dbReference type="GO" id="GO:0030428">
    <property type="term" value="C:cell septum"/>
    <property type="evidence" value="ECO:0007669"/>
    <property type="project" value="TreeGrafter"/>
</dbReference>
<evidence type="ECO:0000256" key="5">
    <source>
        <dbReference type="ARBA" id="ARBA00022989"/>
    </source>
</evidence>
<accession>A0A1Y2HBM2</accession>
<feature type="transmembrane region" description="Helical" evidence="7">
    <location>
        <begin position="95"/>
        <end position="124"/>
    </location>
</feature>
<name>A0A1Y2HBM2_9FUNG</name>
<keyword evidence="5 7" id="KW-1133">Transmembrane helix</keyword>
<dbReference type="PANTHER" id="PTHR22914">
    <property type="entry name" value="CHITIN SYNTHASE"/>
    <property type="match status" value="1"/>
</dbReference>
<evidence type="ECO:0000313" key="8">
    <source>
        <dbReference type="EMBL" id="ORZ31969.1"/>
    </source>
</evidence>
<feature type="transmembrane region" description="Helical" evidence="7">
    <location>
        <begin position="49"/>
        <end position="74"/>
    </location>
</feature>
<dbReference type="GO" id="GO:0004100">
    <property type="term" value="F:chitin synthase activity"/>
    <property type="evidence" value="ECO:0007669"/>
    <property type="project" value="UniProtKB-EC"/>
</dbReference>
<feature type="transmembrane region" description="Helical" evidence="7">
    <location>
        <begin position="638"/>
        <end position="660"/>
    </location>
</feature>
<evidence type="ECO:0000256" key="6">
    <source>
        <dbReference type="ARBA" id="ARBA00023136"/>
    </source>
</evidence>
<dbReference type="Pfam" id="PF03142">
    <property type="entry name" value="Chitin_synth_2"/>
    <property type="match status" value="1"/>
</dbReference>
<keyword evidence="3" id="KW-0328">Glycosyltransferase</keyword>
<dbReference type="GO" id="GO:0006031">
    <property type="term" value="P:chitin biosynthetic process"/>
    <property type="evidence" value="ECO:0007669"/>
    <property type="project" value="TreeGrafter"/>
</dbReference>
<dbReference type="InterPro" id="IPR004835">
    <property type="entry name" value="Chitin_synth"/>
</dbReference>
<dbReference type="GO" id="GO:0016020">
    <property type="term" value="C:membrane"/>
    <property type="evidence" value="ECO:0007669"/>
    <property type="project" value="UniProtKB-SubCell"/>
</dbReference>
<dbReference type="OrthoDB" id="5321960at2759"/>
<evidence type="ECO:0000256" key="2">
    <source>
        <dbReference type="ARBA" id="ARBA00012543"/>
    </source>
</evidence>
<sequence>MSDLINDNTGRTENDFSDIPNPFDFGNDVDFGPKPSDNIPPAALIVLQVLFYIMLAFILLYLVSHWIFHSWSFFNVFNMGVQKRRKPGASTSDKLIPMLVILMFILYTAYMVGFVYATVIMMQFTKYYRGFLQITTRQTRNQLYLLLWIIFAMALFPVVLNMIMAIIKLTKDWLFTRKLKNDLKDKVHDFVQKYPEHIQFSPAAPTSTDPKAEMPILPHSSSFLPNMTETLPLVAIFVPVYNEPLPNLMGALNGLAASDYPRIRIYVGFDNYDVEKQFFTLVRLMTGVPLKATTIPRGLGMHSSAHSSPMAGATDAHIDIDDESIDLKSDMGRKAQKYNGFDQIVTHGSPSIRASMDVRTPGGASPMYRPSMDHPNITTPQGSMYGSQFFSDAADNDLGFDADNCPDEYTLEYRGVRFSINRFPHSGKLGTQRQMFERLQMEMEEEGHSEAPLVLFVDSDTSLAPDTVSQLVGEMQRHPQTKACTGFVVSRNEDSGNFWRIMQDAEYIESMIFRNAEALMGAVTCLPGVLTMFKYHVLHDVANEYFYQPPIGSTFEFCQRYLGEDRYMTHILMTRPGTHTLGFNSHALCKTEAPDNFMTLLRQRRRWFLGTISNEIIMLCTPEFWVKFPLLMLTKFFMVLKVGGAITYVLIMELLFNLIFDISSVPWGMFIWLGIIIIPNWLFVTAWAISEKRLKSVLIFPVYYWFSPFFTIVLLMYSFLTVRERTWGGPRAAAAGGADGDADESDGQSVEEAVVMEPMHGQQARNRAAPAAQ</sequence>
<gene>
    <name evidence="8" type="ORF">BCR44DRAFT_25969</name>
</gene>
<keyword evidence="3" id="KW-0808">Transferase</keyword>
<evidence type="ECO:0000313" key="9">
    <source>
        <dbReference type="Proteomes" id="UP000193411"/>
    </source>
</evidence>
<organism evidence="8 9">
    <name type="scientific">Catenaria anguillulae PL171</name>
    <dbReference type="NCBI Taxonomy" id="765915"/>
    <lineage>
        <taxon>Eukaryota</taxon>
        <taxon>Fungi</taxon>
        <taxon>Fungi incertae sedis</taxon>
        <taxon>Blastocladiomycota</taxon>
        <taxon>Blastocladiomycetes</taxon>
        <taxon>Blastocladiales</taxon>
        <taxon>Catenariaceae</taxon>
        <taxon>Catenaria</taxon>
    </lineage>
</organism>
<dbReference type="EMBL" id="MCFL01000052">
    <property type="protein sequence ID" value="ORZ31969.1"/>
    <property type="molecule type" value="Genomic_DNA"/>
</dbReference>
<dbReference type="SUPFAM" id="SSF53448">
    <property type="entry name" value="Nucleotide-diphospho-sugar transferases"/>
    <property type="match status" value="2"/>
</dbReference>
<dbReference type="AlphaFoldDB" id="A0A1Y2HBM2"/>
<keyword evidence="4 7" id="KW-0812">Transmembrane</keyword>
<feature type="transmembrane region" description="Helical" evidence="7">
    <location>
        <begin position="702"/>
        <end position="722"/>
    </location>
</feature>